<dbReference type="PANTHER" id="PTHR11712:SF336">
    <property type="entry name" value="3-OXOACYL-[ACYL-CARRIER-PROTEIN] SYNTHASE, MITOCHONDRIAL"/>
    <property type="match status" value="1"/>
</dbReference>
<dbReference type="CDD" id="cd00834">
    <property type="entry name" value="KAS_I_II"/>
    <property type="match status" value="1"/>
</dbReference>
<evidence type="ECO:0000256" key="7">
    <source>
        <dbReference type="ARBA" id="ARBA00022832"/>
    </source>
</evidence>
<dbReference type="SMART" id="SM00825">
    <property type="entry name" value="PKS_KS"/>
    <property type="match status" value="1"/>
</dbReference>
<dbReference type="InterPro" id="IPR020841">
    <property type="entry name" value="PKS_Beta-ketoAc_synthase_dom"/>
</dbReference>
<dbReference type="Pfam" id="PF02801">
    <property type="entry name" value="Ketoacyl-synt_C"/>
    <property type="match status" value="1"/>
</dbReference>
<dbReference type="PROSITE" id="PS52004">
    <property type="entry name" value="KS3_2"/>
    <property type="match status" value="1"/>
</dbReference>
<evidence type="ECO:0000256" key="2">
    <source>
        <dbReference type="ARBA" id="ARBA00008467"/>
    </source>
</evidence>
<dbReference type="Gene3D" id="3.40.47.10">
    <property type="match status" value="1"/>
</dbReference>
<comment type="catalytic activity">
    <reaction evidence="11">
        <text>a fatty acyl-[ACP] + malonyl-[ACP] + H(+) = a 3-oxoacyl-[ACP] + holo-[ACP] + CO2</text>
        <dbReference type="Rhea" id="RHEA:22836"/>
        <dbReference type="Rhea" id="RHEA-COMP:9623"/>
        <dbReference type="Rhea" id="RHEA-COMP:9685"/>
        <dbReference type="Rhea" id="RHEA-COMP:9916"/>
        <dbReference type="Rhea" id="RHEA-COMP:14125"/>
        <dbReference type="ChEBI" id="CHEBI:15378"/>
        <dbReference type="ChEBI" id="CHEBI:16526"/>
        <dbReference type="ChEBI" id="CHEBI:64479"/>
        <dbReference type="ChEBI" id="CHEBI:78449"/>
        <dbReference type="ChEBI" id="CHEBI:78776"/>
        <dbReference type="ChEBI" id="CHEBI:138651"/>
    </reaction>
</comment>
<evidence type="ECO:0000256" key="11">
    <source>
        <dbReference type="PIRNR" id="PIRNR000447"/>
    </source>
</evidence>
<dbReference type="PIRSF" id="PIRSF000447">
    <property type="entry name" value="KAS_II"/>
    <property type="match status" value="1"/>
</dbReference>
<keyword evidence="5 11" id="KW-0444">Lipid biosynthesis</keyword>
<keyword evidence="8" id="KW-0443">Lipid metabolism</keyword>
<keyword evidence="10 11" id="KW-0012">Acyltransferase</keyword>
<keyword evidence="16" id="KW-1185">Reference proteome</keyword>
<protein>
    <recommendedName>
        <fullName evidence="4 11">3-oxoacyl-[acyl-carrier-protein] synthase 2</fullName>
        <ecNumber evidence="3 11">2.3.1.179</ecNumber>
    </recommendedName>
</protein>
<dbReference type="GO" id="GO:0004315">
    <property type="term" value="F:3-oxoacyl-[acyl-carrier-protein] synthase activity"/>
    <property type="evidence" value="ECO:0007669"/>
    <property type="project" value="UniProtKB-UniRule"/>
</dbReference>
<feature type="active site" description="For beta-ketoacyl synthase activity" evidence="12">
    <location>
        <position position="165"/>
    </location>
</feature>
<dbReference type="InterPro" id="IPR000794">
    <property type="entry name" value="Beta-ketoacyl_synthase"/>
</dbReference>
<evidence type="ECO:0000256" key="10">
    <source>
        <dbReference type="ARBA" id="ARBA00023315"/>
    </source>
</evidence>
<dbReference type="EC" id="2.3.1.179" evidence="3 11"/>
<evidence type="ECO:0000313" key="16">
    <source>
        <dbReference type="Proteomes" id="UP000198999"/>
    </source>
</evidence>
<comment type="pathway">
    <text evidence="1 11">Lipid metabolism; fatty acid biosynthesis.</text>
</comment>
<dbReference type="Proteomes" id="UP000198999">
    <property type="component" value="Unassembled WGS sequence"/>
</dbReference>
<evidence type="ECO:0000259" key="14">
    <source>
        <dbReference type="PROSITE" id="PS52004"/>
    </source>
</evidence>
<dbReference type="Pfam" id="PF00109">
    <property type="entry name" value="ketoacyl-synt"/>
    <property type="match status" value="1"/>
</dbReference>
<evidence type="ECO:0000256" key="4">
    <source>
        <dbReference type="ARBA" id="ARBA00014657"/>
    </source>
</evidence>
<dbReference type="GO" id="GO:0005829">
    <property type="term" value="C:cytosol"/>
    <property type="evidence" value="ECO:0007669"/>
    <property type="project" value="TreeGrafter"/>
</dbReference>
<dbReference type="SUPFAM" id="SSF53901">
    <property type="entry name" value="Thiolase-like"/>
    <property type="match status" value="2"/>
</dbReference>
<dbReference type="EMBL" id="FOFN01000001">
    <property type="protein sequence ID" value="SEP88019.1"/>
    <property type="molecule type" value="Genomic_DNA"/>
</dbReference>
<feature type="domain" description="Ketosynthase family 3 (KS3)" evidence="14">
    <location>
        <begin position="3"/>
        <end position="414"/>
    </location>
</feature>
<dbReference type="NCBIfam" id="NF005589">
    <property type="entry name" value="PRK07314.1"/>
    <property type="match status" value="1"/>
</dbReference>
<dbReference type="AlphaFoldDB" id="A0A1H9BGM8"/>
<keyword evidence="7" id="KW-0276">Fatty acid metabolism</keyword>
<evidence type="ECO:0000256" key="3">
    <source>
        <dbReference type="ARBA" id="ARBA00012356"/>
    </source>
</evidence>
<evidence type="ECO:0000256" key="9">
    <source>
        <dbReference type="ARBA" id="ARBA00023160"/>
    </source>
</evidence>
<dbReference type="PANTHER" id="PTHR11712">
    <property type="entry name" value="POLYKETIDE SYNTHASE-RELATED"/>
    <property type="match status" value="1"/>
</dbReference>
<dbReference type="InterPro" id="IPR016039">
    <property type="entry name" value="Thiolase-like"/>
</dbReference>
<dbReference type="InterPro" id="IPR017568">
    <property type="entry name" value="3-oxoacyl-ACP_synth-2"/>
</dbReference>
<keyword evidence="9 11" id="KW-0275">Fatty acid biosynthesis</keyword>
<reference evidence="15 16" key="1">
    <citation type="submission" date="2016-10" db="EMBL/GenBank/DDBJ databases">
        <authorList>
            <person name="de Groot N.N."/>
        </authorList>
    </citation>
    <scope>NUCLEOTIDE SEQUENCE [LARGE SCALE GENOMIC DNA]</scope>
    <source>
        <strain evidence="15 16">DSM 21035</strain>
    </source>
</reference>
<dbReference type="UniPathway" id="UPA00094"/>
<evidence type="ECO:0000256" key="8">
    <source>
        <dbReference type="ARBA" id="ARBA00023098"/>
    </source>
</evidence>
<evidence type="ECO:0000256" key="6">
    <source>
        <dbReference type="ARBA" id="ARBA00022679"/>
    </source>
</evidence>
<comment type="function">
    <text evidence="11">Involved in the type II fatty acid elongation cycle. Catalyzes the elongation of a wide range of acyl-ACP by the addition of two carbons from malonyl-ACP to an acyl acceptor. Can efficiently catalyze the conversion of palmitoleoyl-ACP (cis-hexadec-9-enoyl-ACP) to cis-vaccenoyl-ACP (cis-octadec-11-enoyl-ACP), an essential step in the thermal regulation of fatty acid composition.</text>
</comment>
<dbReference type="GO" id="GO:0006633">
    <property type="term" value="P:fatty acid biosynthetic process"/>
    <property type="evidence" value="ECO:0007669"/>
    <property type="project" value="UniProtKB-UniRule"/>
</dbReference>
<evidence type="ECO:0000256" key="1">
    <source>
        <dbReference type="ARBA" id="ARBA00005194"/>
    </source>
</evidence>
<evidence type="ECO:0000256" key="12">
    <source>
        <dbReference type="PIRSR" id="PIRSR000447-1"/>
    </source>
</evidence>
<dbReference type="OrthoDB" id="9808669at2"/>
<dbReference type="InterPro" id="IPR014031">
    <property type="entry name" value="Ketoacyl_synth_C"/>
</dbReference>
<sequence>MEIKRVVVTGLGALTPIGNTKDEYWDGLISGKSGAAPITYYDTEKFKTKFACELKNFNATDFLDRKEARKMDKFAQYAMVASDEAIADSKLNVDELNKLRVGVIWGAGIGGLETFQQEVLNFAAGDGTPRFNPFFIPKMIADIAPANISIKYGFMGPNYTTVSACASSANAMFDALNMIRLGHCDIVVTGGSEAAVTIAGMGGFNAMHALSTRNESPETASRPFDGTRDGFVLGEGAGALILEEYEHAKARGAKIYAEVAGGGLSSDAYHMTAPHPEGVGVVEVMKNCLENAGLNPEDVDHINTHGTSTPLGDVAELKAISKVFGDHAKNININSTKSMTGHLLGAAGAIEAIASILAIEHGIVPPTINHTTVDENIDPELNLTLNKAQKRDVKVAMSNTFGFGGHNACVLFKKID</sequence>
<dbReference type="InterPro" id="IPR018201">
    <property type="entry name" value="Ketoacyl_synth_AS"/>
</dbReference>
<organism evidence="15 16">
    <name type="scientific">Hyunsoonleella jejuensis</name>
    <dbReference type="NCBI Taxonomy" id="419940"/>
    <lineage>
        <taxon>Bacteria</taxon>
        <taxon>Pseudomonadati</taxon>
        <taxon>Bacteroidota</taxon>
        <taxon>Flavobacteriia</taxon>
        <taxon>Flavobacteriales</taxon>
        <taxon>Flavobacteriaceae</taxon>
    </lineage>
</organism>
<gene>
    <name evidence="15" type="ORF">SAMN05421824_0573</name>
</gene>
<dbReference type="PROSITE" id="PS00606">
    <property type="entry name" value="KS3_1"/>
    <property type="match status" value="1"/>
</dbReference>
<evidence type="ECO:0000256" key="5">
    <source>
        <dbReference type="ARBA" id="ARBA00022516"/>
    </source>
</evidence>
<dbReference type="InterPro" id="IPR014030">
    <property type="entry name" value="Ketoacyl_synth_N"/>
</dbReference>
<evidence type="ECO:0000313" key="15">
    <source>
        <dbReference type="EMBL" id="SEP88019.1"/>
    </source>
</evidence>
<keyword evidence="6 11" id="KW-0808">Transferase</keyword>
<dbReference type="STRING" id="419940.SAMN05421824_0573"/>
<accession>A0A1H9BGM8</accession>
<evidence type="ECO:0000256" key="13">
    <source>
        <dbReference type="RuleBase" id="RU003694"/>
    </source>
</evidence>
<dbReference type="NCBIfam" id="TIGR03150">
    <property type="entry name" value="fabF"/>
    <property type="match status" value="1"/>
</dbReference>
<comment type="catalytic activity">
    <reaction evidence="11">
        <text>(9Z)-hexadecenoyl-[ACP] + malonyl-[ACP] + H(+) = 3-oxo-(11Z)-octadecenoyl-[ACP] + holo-[ACP] + CO2</text>
        <dbReference type="Rhea" id="RHEA:55040"/>
        <dbReference type="Rhea" id="RHEA-COMP:9623"/>
        <dbReference type="Rhea" id="RHEA-COMP:9685"/>
        <dbReference type="Rhea" id="RHEA-COMP:10800"/>
        <dbReference type="Rhea" id="RHEA-COMP:14074"/>
        <dbReference type="ChEBI" id="CHEBI:15378"/>
        <dbReference type="ChEBI" id="CHEBI:16526"/>
        <dbReference type="ChEBI" id="CHEBI:64479"/>
        <dbReference type="ChEBI" id="CHEBI:78449"/>
        <dbReference type="ChEBI" id="CHEBI:83989"/>
        <dbReference type="ChEBI" id="CHEBI:138538"/>
        <dbReference type="EC" id="2.3.1.179"/>
    </reaction>
</comment>
<dbReference type="RefSeq" id="WP_092575070.1">
    <property type="nucleotide sequence ID" value="NZ_FOFN01000001.1"/>
</dbReference>
<name>A0A1H9BGM8_9FLAO</name>
<dbReference type="FunFam" id="3.40.47.10:FF:000009">
    <property type="entry name" value="3-oxoacyl-[acyl-carrier-protein] synthase 2"/>
    <property type="match status" value="1"/>
</dbReference>
<proteinExistence type="inferred from homology"/>
<comment type="similarity">
    <text evidence="2 11 13">Belongs to the thiolase-like superfamily. Beta-ketoacyl-ACP synthases family.</text>
</comment>